<proteinExistence type="predicted"/>
<dbReference type="Gene3D" id="3.40.630.10">
    <property type="entry name" value="Zn peptidases"/>
    <property type="match status" value="1"/>
</dbReference>
<protein>
    <submittedName>
        <fullName evidence="1">Uncharacterized protein</fullName>
    </submittedName>
</protein>
<dbReference type="AlphaFoldDB" id="A0A383DTF2"/>
<dbReference type="EMBL" id="UINC01220059">
    <property type="protein sequence ID" value="SVE47802.1"/>
    <property type="molecule type" value="Genomic_DNA"/>
</dbReference>
<organism evidence="1">
    <name type="scientific">marine metagenome</name>
    <dbReference type="NCBI Taxonomy" id="408172"/>
    <lineage>
        <taxon>unclassified sequences</taxon>
        <taxon>metagenomes</taxon>
        <taxon>ecological metagenomes</taxon>
    </lineage>
</organism>
<name>A0A383DTF2_9ZZZZ</name>
<evidence type="ECO:0000313" key="1">
    <source>
        <dbReference type="EMBL" id="SVE47802.1"/>
    </source>
</evidence>
<reference evidence="1" key="1">
    <citation type="submission" date="2018-05" db="EMBL/GenBank/DDBJ databases">
        <authorList>
            <person name="Lanie J.A."/>
            <person name="Ng W.-L."/>
            <person name="Kazmierczak K.M."/>
            <person name="Andrzejewski T.M."/>
            <person name="Davidsen T.M."/>
            <person name="Wayne K.J."/>
            <person name="Tettelin H."/>
            <person name="Glass J.I."/>
            <person name="Rusch D."/>
            <person name="Podicherti R."/>
            <person name="Tsui H.-C.T."/>
            <person name="Winkler M.E."/>
        </authorList>
    </citation>
    <scope>NUCLEOTIDE SEQUENCE</scope>
</reference>
<accession>A0A383DTF2</accession>
<gene>
    <name evidence="1" type="ORF">METZ01_LOCUS500656</name>
</gene>
<dbReference type="SUPFAM" id="SSF53187">
    <property type="entry name" value="Zn-dependent exopeptidases"/>
    <property type="match status" value="1"/>
</dbReference>
<feature type="non-terminal residue" evidence="1">
    <location>
        <position position="165"/>
    </location>
</feature>
<sequence length="165" mass="17133">MFIVSTSVANAQISLTDALKDNGVQTALRYVDEGTDATAQSLVEIGGIISPSGQEHERANAVAERMRAIGLSKVEVDGTPNAIGMIPGRSGRALVFISTLDDLATVAQHQKTSDQPPKIEGDQVVGPGTNTSLVTAAMLAAATALKKANVVPEHDLIFAAVAQEE</sequence>